<dbReference type="Gene3D" id="3.40.50.1390">
    <property type="entry name" value="Resolvase, N-terminal catalytic domain"/>
    <property type="match status" value="1"/>
</dbReference>
<dbReference type="InterPro" id="IPR038109">
    <property type="entry name" value="DNA_bind_recomb_sf"/>
</dbReference>
<dbReference type="PANTHER" id="PTHR30461">
    <property type="entry name" value="DNA-INVERTASE FROM LAMBDOID PROPHAGE"/>
    <property type="match status" value="1"/>
</dbReference>
<dbReference type="InterPro" id="IPR011109">
    <property type="entry name" value="DNA_bind_recombinase_dom"/>
</dbReference>
<dbReference type="SMART" id="SM00857">
    <property type="entry name" value="Resolvase"/>
    <property type="match status" value="1"/>
</dbReference>
<comment type="caution">
    <text evidence="3">The sequence shown here is derived from an EMBL/GenBank/DDBJ whole genome shotgun (WGS) entry which is preliminary data.</text>
</comment>
<evidence type="ECO:0000313" key="4">
    <source>
        <dbReference type="Proteomes" id="UP000445582"/>
    </source>
</evidence>
<organism evidence="3 4">
    <name type="scientific">Qipengyuania oceanensis</name>
    <dbReference type="NCBI Taxonomy" id="1463597"/>
    <lineage>
        <taxon>Bacteria</taxon>
        <taxon>Pseudomonadati</taxon>
        <taxon>Pseudomonadota</taxon>
        <taxon>Alphaproteobacteria</taxon>
        <taxon>Sphingomonadales</taxon>
        <taxon>Erythrobacteraceae</taxon>
        <taxon>Qipengyuania</taxon>
    </lineage>
</organism>
<dbReference type="Gene3D" id="3.90.1750.20">
    <property type="entry name" value="Putative Large Serine Recombinase, Chain B, Domain 2"/>
    <property type="match status" value="1"/>
</dbReference>
<sequence length="523" mass="57710">MPKDRKGLRCAIYTRKSSDEGLEQDFNSLDAQREAGEAYVKSQAHEGWQVVPTLYDDGGFSGGSMERPALQKLLGDVDAGLIDVVVVYKIDRLTRSLPDFARIVERFDAKEISFVSVTQSFNTTSSMGRLTLNVLLSFAQFEREVTGERIRDKIAASKAKGMWMGGVLPLGYDLPAAGSRILQVNEAEAKTVRHVFARYIELGSVHKLQRDLARRGVTSKRWTTSKGNIVGGVPFNRGALFHLLKNPIYLGKIRHKGIIHEGGHDAIIDEQTFDRVQLSLVEHAPRRRRKSPNAKSYLTGRLFDATGEAMTPVHTRNRHGTLYRYYVSASLQQGAKPSNDILQRISASDLEKTLGELLARWLPNEAKPLDYIFAIRLKSDGLLIDLEEAAAKDITLNLGSGETILHSGQGTLRIAVPLALPLRGGKRLVIAGSQRPARPDQALNAALRNAHRMLAWSKGMPSLDASPASIYNRQILRLALLAPDLQADILAGRQPPTLTLEALKAIAIPIGWNAQRETLGWNA</sequence>
<gene>
    <name evidence="3" type="ORF">GRI48_13060</name>
</gene>
<dbReference type="AlphaFoldDB" id="A0A844YKA3"/>
<evidence type="ECO:0000313" key="3">
    <source>
        <dbReference type="EMBL" id="MXO63935.1"/>
    </source>
</evidence>
<feature type="domain" description="Recombinase" evidence="2">
    <location>
        <begin position="169"/>
        <end position="288"/>
    </location>
</feature>
<dbReference type="Proteomes" id="UP000445582">
    <property type="component" value="Unassembled WGS sequence"/>
</dbReference>
<name>A0A844YKA3_9SPHN</name>
<dbReference type="CDD" id="cd03768">
    <property type="entry name" value="SR_ResInv"/>
    <property type="match status" value="1"/>
</dbReference>
<dbReference type="OrthoDB" id="7277848at2"/>
<evidence type="ECO:0000259" key="2">
    <source>
        <dbReference type="PROSITE" id="PS51737"/>
    </source>
</evidence>
<dbReference type="EMBL" id="WTYN01000004">
    <property type="protein sequence ID" value="MXO63935.1"/>
    <property type="molecule type" value="Genomic_DNA"/>
</dbReference>
<accession>A0A844YKA3</accession>
<dbReference type="SUPFAM" id="SSF53041">
    <property type="entry name" value="Resolvase-like"/>
    <property type="match status" value="1"/>
</dbReference>
<dbReference type="RefSeq" id="WP_160677122.1">
    <property type="nucleotide sequence ID" value="NZ_WTYN01000004.1"/>
</dbReference>
<protein>
    <submittedName>
        <fullName evidence="3">Recombinase family protein</fullName>
    </submittedName>
</protein>
<dbReference type="GO" id="GO:0003677">
    <property type="term" value="F:DNA binding"/>
    <property type="evidence" value="ECO:0007669"/>
    <property type="project" value="InterPro"/>
</dbReference>
<feature type="domain" description="Resolvase/invertase-type recombinase catalytic" evidence="1">
    <location>
        <begin position="9"/>
        <end position="161"/>
    </location>
</feature>
<evidence type="ECO:0000259" key="1">
    <source>
        <dbReference type="PROSITE" id="PS51736"/>
    </source>
</evidence>
<dbReference type="InterPro" id="IPR036162">
    <property type="entry name" value="Resolvase-like_N_sf"/>
</dbReference>
<dbReference type="InterPro" id="IPR050639">
    <property type="entry name" value="SSR_resolvase"/>
</dbReference>
<dbReference type="Pfam" id="PF07508">
    <property type="entry name" value="Recombinase"/>
    <property type="match status" value="1"/>
</dbReference>
<dbReference type="GO" id="GO:0000150">
    <property type="term" value="F:DNA strand exchange activity"/>
    <property type="evidence" value="ECO:0007669"/>
    <property type="project" value="InterPro"/>
</dbReference>
<dbReference type="InterPro" id="IPR006119">
    <property type="entry name" value="Resolv_N"/>
</dbReference>
<dbReference type="PANTHER" id="PTHR30461:SF23">
    <property type="entry name" value="DNA RECOMBINASE-RELATED"/>
    <property type="match status" value="1"/>
</dbReference>
<keyword evidence="4" id="KW-1185">Reference proteome</keyword>
<dbReference type="Pfam" id="PF00239">
    <property type="entry name" value="Resolvase"/>
    <property type="match status" value="1"/>
</dbReference>
<proteinExistence type="predicted"/>
<dbReference type="PROSITE" id="PS51737">
    <property type="entry name" value="RECOMBINASE_DNA_BIND"/>
    <property type="match status" value="1"/>
</dbReference>
<dbReference type="PROSITE" id="PS51736">
    <property type="entry name" value="RECOMBINASES_3"/>
    <property type="match status" value="1"/>
</dbReference>
<reference evidence="3 4" key="1">
    <citation type="submission" date="2019-12" db="EMBL/GenBank/DDBJ databases">
        <title>Genomic-based taxomic classification of the family Erythrobacteraceae.</title>
        <authorList>
            <person name="Xu L."/>
        </authorList>
    </citation>
    <scope>NUCLEOTIDE SEQUENCE [LARGE SCALE GENOMIC DNA]</scope>
    <source>
        <strain evidence="3 4">MCCC 1A09965</strain>
    </source>
</reference>